<reference evidence="5" key="1">
    <citation type="submission" date="2019-01" db="EMBL/GenBank/DDBJ databases">
        <title>Gri0909 isolated from a small marine red alga.</title>
        <authorList>
            <person name="Kim J."/>
            <person name="Jeong S.E."/>
            <person name="Jeon C.O."/>
        </authorList>
    </citation>
    <scope>NUCLEOTIDE SEQUENCE [LARGE SCALE GENOMIC DNA]</scope>
    <source>
        <strain evidence="5">Gri0909</strain>
    </source>
</reference>
<gene>
    <name evidence="4" type="ORF">EOI86_03610</name>
</gene>
<name>A0A3S2WTX4_9PROT</name>
<evidence type="ECO:0000256" key="1">
    <source>
        <dbReference type="ARBA" id="ARBA00022723"/>
    </source>
</evidence>
<keyword evidence="2" id="KW-0456">Lyase</keyword>
<feature type="domain" description="Class II aldolase/adducin N-terminal" evidence="3">
    <location>
        <begin position="9"/>
        <end position="184"/>
    </location>
</feature>
<dbReference type="Pfam" id="PF00596">
    <property type="entry name" value="Aldolase_II"/>
    <property type="match status" value="1"/>
</dbReference>
<dbReference type="SUPFAM" id="SSF53639">
    <property type="entry name" value="AraD/HMP-PK domain-like"/>
    <property type="match status" value="1"/>
</dbReference>
<keyword evidence="5" id="KW-1185">Reference proteome</keyword>
<dbReference type="GO" id="GO:0019323">
    <property type="term" value="P:pentose catabolic process"/>
    <property type="evidence" value="ECO:0007669"/>
    <property type="project" value="TreeGrafter"/>
</dbReference>
<accession>A0A3S2WTX4</accession>
<dbReference type="Gene3D" id="3.40.225.10">
    <property type="entry name" value="Class II aldolase/adducin N-terminal domain"/>
    <property type="match status" value="1"/>
</dbReference>
<proteinExistence type="predicted"/>
<organism evidence="4 5">
    <name type="scientific">Hwanghaeella grinnelliae</name>
    <dbReference type="NCBI Taxonomy" id="2500179"/>
    <lineage>
        <taxon>Bacteria</taxon>
        <taxon>Pseudomonadati</taxon>
        <taxon>Pseudomonadota</taxon>
        <taxon>Alphaproteobacteria</taxon>
        <taxon>Rhodospirillales</taxon>
        <taxon>Rhodospirillaceae</taxon>
        <taxon>Hwanghaeella</taxon>
    </lineage>
</organism>
<dbReference type="Proteomes" id="UP000287447">
    <property type="component" value="Unassembled WGS sequence"/>
</dbReference>
<dbReference type="RefSeq" id="WP_127763757.1">
    <property type="nucleotide sequence ID" value="NZ_SADE01000001.1"/>
</dbReference>
<dbReference type="InterPro" id="IPR050197">
    <property type="entry name" value="Aldolase_class_II_sugar_metab"/>
</dbReference>
<sequence>MSNETEIREALVDYSRKAVQIGLSGGTAGNMSMRFGDRMLITPSGIAPDIMQPDQIAEVEFDGQYKGDWKPSSEWALHAELYALRPEAKAIVHAHPHFCVALSCLRQALPSFHYMVAAYGGNEVPCSPYRLFGSTDLAAAVAKTMGERYTACLIANHGMIAIGDTLRKAFTRTEGLETLARQYYLSRTLGEVSLLTDVEMDEVHQAYKSYRYGEPSNPSK</sequence>
<dbReference type="GO" id="GO:0005829">
    <property type="term" value="C:cytosol"/>
    <property type="evidence" value="ECO:0007669"/>
    <property type="project" value="TreeGrafter"/>
</dbReference>
<dbReference type="OrthoDB" id="5291399at2"/>
<dbReference type="InterPro" id="IPR036409">
    <property type="entry name" value="Aldolase_II/adducin_N_sf"/>
</dbReference>
<dbReference type="PANTHER" id="PTHR22789">
    <property type="entry name" value="FUCULOSE PHOSPHATE ALDOLASE"/>
    <property type="match status" value="1"/>
</dbReference>
<keyword evidence="1" id="KW-0479">Metal-binding</keyword>
<evidence type="ECO:0000256" key="2">
    <source>
        <dbReference type="ARBA" id="ARBA00023239"/>
    </source>
</evidence>
<comment type="caution">
    <text evidence="4">The sequence shown here is derived from an EMBL/GenBank/DDBJ whole genome shotgun (WGS) entry which is preliminary data.</text>
</comment>
<dbReference type="InterPro" id="IPR001303">
    <property type="entry name" value="Aldolase_II/adducin_N"/>
</dbReference>
<dbReference type="AlphaFoldDB" id="A0A3S2WTX4"/>
<dbReference type="EMBL" id="SADE01000001">
    <property type="protein sequence ID" value="RVU38385.1"/>
    <property type="molecule type" value="Genomic_DNA"/>
</dbReference>
<evidence type="ECO:0000313" key="5">
    <source>
        <dbReference type="Proteomes" id="UP000287447"/>
    </source>
</evidence>
<dbReference type="GO" id="GO:0016832">
    <property type="term" value="F:aldehyde-lyase activity"/>
    <property type="evidence" value="ECO:0007669"/>
    <property type="project" value="TreeGrafter"/>
</dbReference>
<evidence type="ECO:0000313" key="4">
    <source>
        <dbReference type="EMBL" id="RVU38385.1"/>
    </source>
</evidence>
<dbReference type="GO" id="GO:0046872">
    <property type="term" value="F:metal ion binding"/>
    <property type="evidence" value="ECO:0007669"/>
    <property type="project" value="UniProtKB-KW"/>
</dbReference>
<protein>
    <submittedName>
        <fullName evidence="4">Class II aldolase/adducin family protein</fullName>
    </submittedName>
</protein>
<evidence type="ECO:0000259" key="3">
    <source>
        <dbReference type="SMART" id="SM01007"/>
    </source>
</evidence>
<dbReference type="SMART" id="SM01007">
    <property type="entry name" value="Aldolase_II"/>
    <property type="match status" value="1"/>
</dbReference>
<dbReference type="PANTHER" id="PTHR22789:SF0">
    <property type="entry name" value="3-OXO-TETRONATE 4-PHOSPHATE DECARBOXYLASE-RELATED"/>
    <property type="match status" value="1"/>
</dbReference>